<keyword evidence="2" id="KW-0812">Transmembrane</keyword>
<feature type="region of interest" description="Disordered" evidence="1">
    <location>
        <begin position="1"/>
        <end position="54"/>
    </location>
</feature>
<evidence type="ECO:0000313" key="4">
    <source>
        <dbReference type="EMBL" id="CRK19006.1"/>
    </source>
</evidence>
<evidence type="ECO:0000256" key="2">
    <source>
        <dbReference type="SAM" id="Phobius"/>
    </source>
</evidence>
<sequence length="255" mass="27439">MASPQFRLPSPSSERSPLLPFKDPPGSRDPSASRLSKSEFAPGPSSSVVGSTQGPNAEHLRFFRRALGIHSGAAASSGAGDLERSHTAPSTGIYASILREHAIKKWQRRILTATIYACHIAQIIIGAVLTALGPSSAIHAVSITILGATNTTVAGIMALVKGQGLMQKLRNEELELMQVKGWVEETEALMEAGIVGSDREEVSRLVAEGYRRYRAVMTEGKALDGLGLRSGDDHRVADSWRRSWGSAIGRMRRQT</sequence>
<protein>
    <recommendedName>
        <fullName evidence="3">SMODS and SLOG-associating 2TM effector domain-containing protein</fullName>
    </recommendedName>
</protein>
<gene>
    <name evidence="4" type="ORF">BN1723_011743</name>
</gene>
<evidence type="ECO:0000313" key="5">
    <source>
        <dbReference type="Proteomes" id="UP000045706"/>
    </source>
</evidence>
<feature type="transmembrane region" description="Helical" evidence="2">
    <location>
        <begin position="138"/>
        <end position="160"/>
    </location>
</feature>
<keyword evidence="2" id="KW-0472">Membrane</keyword>
<accession>A0A0G4LAL3</accession>
<feature type="domain" description="SMODS and SLOG-associating 2TM effector" evidence="3">
    <location>
        <begin position="97"/>
        <end position="218"/>
    </location>
</feature>
<dbReference type="EMBL" id="CVQI01009557">
    <property type="protein sequence ID" value="CRK19006.1"/>
    <property type="molecule type" value="Genomic_DNA"/>
</dbReference>
<organism evidence="4 5">
    <name type="scientific">Verticillium longisporum</name>
    <name type="common">Verticillium dahliae var. longisporum</name>
    <dbReference type="NCBI Taxonomy" id="100787"/>
    <lineage>
        <taxon>Eukaryota</taxon>
        <taxon>Fungi</taxon>
        <taxon>Dikarya</taxon>
        <taxon>Ascomycota</taxon>
        <taxon>Pezizomycotina</taxon>
        <taxon>Sordariomycetes</taxon>
        <taxon>Hypocreomycetidae</taxon>
        <taxon>Glomerellales</taxon>
        <taxon>Plectosphaerellaceae</taxon>
        <taxon>Verticillium</taxon>
    </lineage>
</organism>
<reference evidence="5" key="1">
    <citation type="submission" date="2015-05" db="EMBL/GenBank/DDBJ databases">
        <authorList>
            <person name="Fogelqvist Johan"/>
        </authorList>
    </citation>
    <scope>NUCLEOTIDE SEQUENCE [LARGE SCALE GENOMIC DNA]</scope>
</reference>
<dbReference type="PANTHER" id="PTHR38793:SF3">
    <property type="entry name" value="SMODS AND SLOG-ASSOCIATING 2TM EFFECTOR DOMAIN-CONTAINING PROTEIN"/>
    <property type="match status" value="1"/>
</dbReference>
<keyword evidence="2" id="KW-1133">Transmembrane helix</keyword>
<dbReference type="PANTHER" id="PTHR38793">
    <property type="entry name" value="SLATT_FUNGAL DOMAIN-CONTAINING PROTEIN-RELATED"/>
    <property type="match status" value="1"/>
</dbReference>
<evidence type="ECO:0000256" key="1">
    <source>
        <dbReference type="SAM" id="MobiDB-lite"/>
    </source>
</evidence>
<name>A0A0G4LAL3_VERLO</name>
<feature type="compositionally biased region" description="Polar residues" evidence="1">
    <location>
        <begin position="44"/>
        <end position="54"/>
    </location>
</feature>
<feature type="transmembrane region" description="Helical" evidence="2">
    <location>
        <begin position="110"/>
        <end position="132"/>
    </location>
</feature>
<dbReference type="Proteomes" id="UP000045706">
    <property type="component" value="Unassembled WGS sequence"/>
</dbReference>
<evidence type="ECO:0000259" key="3">
    <source>
        <dbReference type="Pfam" id="PF18142"/>
    </source>
</evidence>
<dbReference type="InterPro" id="IPR041622">
    <property type="entry name" value="SLATT_fungi"/>
</dbReference>
<dbReference type="AlphaFoldDB" id="A0A0G4LAL3"/>
<dbReference type="NCBIfam" id="NF033635">
    <property type="entry name" value="SLATT_fungal"/>
    <property type="match status" value="1"/>
</dbReference>
<feature type="compositionally biased region" description="Low complexity" evidence="1">
    <location>
        <begin position="7"/>
        <end position="20"/>
    </location>
</feature>
<proteinExistence type="predicted"/>
<dbReference type="Pfam" id="PF18142">
    <property type="entry name" value="SLATT_fungal"/>
    <property type="match status" value="1"/>
</dbReference>